<dbReference type="Proteomes" id="UP000799436">
    <property type="component" value="Unassembled WGS sequence"/>
</dbReference>
<sequence>MATVTGSQIIISATKDGDSRQTIPFRIARGESATDVNTQEESLLTDLKDLITAPRTAFEGEGDLVFQMRCLQPSQQEMRQGLSYALYELKTLLQRVKRGAAREAVQTTLDDLQVQEAELLSNGPKGMLSDIARFVEARWYLAKKVAFGKVSTEVLRGVRVWEPVCVRRA</sequence>
<proteinExistence type="predicted"/>
<keyword evidence="2" id="KW-1185">Reference proteome</keyword>
<accession>A0A6G1KUE4</accession>
<reference evidence="1" key="1">
    <citation type="journal article" date="2020" name="Stud. Mycol.">
        <title>101 Dothideomycetes genomes: a test case for predicting lifestyles and emergence of pathogens.</title>
        <authorList>
            <person name="Haridas S."/>
            <person name="Albert R."/>
            <person name="Binder M."/>
            <person name="Bloem J."/>
            <person name="Labutti K."/>
            <person name="Salamov A."/>
            <person name="Andreopoulos B."/>
            <person name="Baker S."/>
            <person name="Barry K."/>
            <person name="Bills G."/>
            <person name="Bluhm B."/>
            <person name="Cannon C."/>
            <person name="Castanera R."/>
            <person name="Culley D."/>
            <person name="Daum C."/>
            <person name="Ezra D."/>
            <person name="Gonzalez J."/>
            <person name="Henrissat B."/>
            <person name="Kuo A."/>
            <person name="Liang C."/>
            <person name="Lipzen A."/>
            <person name="Lutzoni F."/>
            <person name="Magnuson J."/>
            <person name="Mondo S."/>
            <person name="Nolan M."/>
            <person name="Ohm R."/>
            <person name="Pangilinan J."/>
            <person name="Park H.-J."/>
            <person name="Ramirez L."/>
            <person name="Alfaro M."/>
            <person name="Sun H."/>
            <person name="Tritt A."/>
            <person name="Yoshinaga Y."/>
            <person name="Zwiers L.-H."/>
            <person name="Turgeon B."/>
            <person name="Goodwin S."/>
            <person name="Spatafora J."/>
            <person name="Crous P."/>
            <person name="Grigoriev I."/>
        </authorList>
    </citation>
    <scope>NUCLEOTIDE SEQUENCE</scope>
    <source>
        <strain evidence="1">CBS 116005</strain>
    </source>
</reference>
<dbReference type="OrthoDB" id="10312344at2759"/>
<name>A0A6G1KUE4_9PEZI</name>
<dbReference type="EMBL" id="ML995934">
    <property type="protein sequence ID" value="KAF2764207.1"/>
    <property type="molecule type" value="Genomic_DNA"/>
</dbReference>
<evidence type="ECO:0000313" key="1">
    <source>
        <dbReference type="EMBL" id="KAF2764207.1"/>
    </source>
</evidence>
<gene>
    <name evidence="1" type="ORF">EJ03DRAFT_355985</name>
</gene>
<dbReference type="AlphaFoldDB" id="A0A6G1KUE4"/>
<evidence type="ECO:0000313" key="2">
    <source>
        <dbReference type="Proteomes" id="UP000799436"/>
    </source>
</evidence>
<organism evidence="1 2">
    <name type="scientific">Teratosphaeria nubilosa</name>
    <dbReference type="NCBI Taxonomy" id="161662"/>
    <lineage>
        <taxon>Eukaryota</taxon>
        <taxon>Fungi</taxon>
        <taxon>Dikarya</taxon>
        <taxon>Ascomycota</taxon>
        <taxon>Pezizomycotina</taxon>
        <taxon>Dothideomycetes</taxon>
        <taxon>Dothideomycetidae</taxon>
        <taxon>Mycosphaerellales</taxon>
        <taxon>Teratosphaeriaceae</taxon>
        <taxon>Teratosphaeria</taxon>
    </lineage>
</organism>
<protein>
    <submittedName>
        <fullName evidence="1">Uncharacterized protein</fullName>
    </submittedName>
</protein>